<keyword evidence="3" id="KW-0378">Hydrolase</keyword>
<organism evidence="9 10">
    <name type="scientific">Paenibacillus glycinis</name>
    <dbReference type="NCBI Taxonomy" id="2697035"/>
    <lineage>
        <taxon>Bacteria</taxon>
        <taxon>Bacillati</taxon>
        <taxon>Bacillota</taxon>
        <taxon>Bacilli</taxon>
        <taxon>Bacillales</taxon>
        <taxon>Paenibacillaceae</taxon>
        <taxon>Paenibacillus</taxon>
    </lineage>
</organism>
<comment type="caution">
    <text evidence="9">The sequence shown here is derived from an EMBL/GenBank/DDBJ whole genome shotgun (WGS) entry which is preliminary data.</text>
</comment>
<keyword evidence="10" id="KW-1185">Reference proteome</keyword>
<dbReference type="InterPro" id="IPR051453">
    <property type="entry name" value="MBL_Glyoxalase_II"/>
</dbReference>
<dbReference type="CDD" id="cd16275">
    <property type="entry name" value="BaeB-like_MBL-fold"/>
    <property type="match status" value="1"/>
</dbReference>
<gene>
    <name evidence="9" type="ORF">GT019_24395</name>
</gene>
<comment type="catalytic activity">
    <reaction evidence="7">
        <text>3',5'-cyclic UMP + H2O = UMP + H(+)</text>
        <dbReference type="Rhea" id="RHEA:70575"/>
        <dbReference type="ChEBI" id="CHEBI:15377"/>
        <dbReference type="ChEBI" id="CHEBI:15378"/>
        <dbReference type="ChEBI" id="CHEBI:57865"/>
        <dbReference type="ChEBI" id="CHEBI:184387"/>
    </reaction>
    <physiologicalReaction direction="left-to-right" evidence="7">
        <dbReference type="Rhea" id="RHEA:70576"/>
    </physiologicalReaction>
</comment>
<evidence type="ECO:0000256" key="3">
    <source>
        <dbReference type="ARBA" id="ARBA00022801"/>
    </source>
</evidence>
<comment type="catalytic activity">
    <reaction evidence="5">
        <text>3',5'-cyclic CMP + H2O = CMP + H(+)</text>
        <dbReference type="Rhea" id="RHEA:72675"/>
        <dbReference type="ChEBI" id="CHEBI:15377"/>
        <dbReference type="ChEBI" id="CHEBI:15378"/>
        <dbReference type="ChEBI" id="CHEBI:58003"/>
        <dbReference type="ChEBI" id="CHEBI:60377"/>
    </reaction>
    <physiologicalReaction direction="left-to-right" evidence="5">
        <dbReference type="Rhea" id="RHEA:72676"/>
    </physiologicalReaction>
</comment>
<dbReference type="Pfam" id="PF00753">
    <property type="entry name" value="Lactamase_B"/>
    <property type="match status" value="1"/>
</dbReference>
<evidence type="ECO:0000256" key="4">
    <source>
        <dbReference type="ARBA" id="ARBA00022833"/>
    </source>
</evidence>
<evidence type="ECO:0000313" key="10">
    <source>
        <dbReference type="Proteomes" id="UP000665561"/>
    </source>
</evidence>
<proteinExistence type="predicted"/>
<keyword evidence="2" id="KW-0479">Metal-binding</keyword>
<dbReference type="InterPro" id="IPR001279">
    <property type="entry name" value="Metallo-B-lactamas"/>
</dbReference>
<evidence type="ECO:0000313" key="9">
    <source>
        <dbReference type="EMBL" id="NBD27024.1"/>
    </source>
</evidence>
<reference evidence="9 10" key="1">
    <citation type="submission" date="2020-01" db="EMBL/GenBank/DDBJ databases">
        <title>Paenibacillus soybeanensis sp. nov. isolated from the nodules of soybean (Glycine max(L.) Merr).</title>
        <authorList>
            <person name="Wang H."/>
        </authorList>
    </citation>
    <scope>NUCLEOTIDE SEQUENCE [LARGE SCALE GENOMIC DNA]</scope>
    <source>
        <strain evidence="9 10">T1</strain>
    </source>
</reference>
<comment type="function">
    <text evidence="6">Counteracts the endogenous Pycsar antiviral defense system. Phosphodiesterase that enables metal-dependent hydrolysis of host cyclic nucleotide Pycsar defense signals such as cCMP and cUMP.</text>
</comment>
<name>A0ABW9XWC7_9BACL</name>
<evidence type="ECO:0000256" key="6">
    <source>
        <dbReference type="ARBA" id="ARBA00034301"/>
    </source>
</evidence>
<evidence type="ECO:0000256" key="7">
    <source>
        <dbReference type="ARBA" id="ARBA00048505"/>
    </source>
</evidence>
<evidence type="ECO:0000256" key="2">
    <source>
        <dbReference type="ARBA" id="ARBA00022723"/>
    </source>
</evidence>
<dbReference type="SUPFAM" id="SSF56281">
    <property type="entry name" value="Metallo-hydrolase/oxidoreductase"/>
    <property type="match status" value="1"/>
</dbReference>
<dbReference type="Proteomes" id="UP000665561">
    <property type="component" value="Unassembled WGS sequence"/>
</dbReference>
<dbReference type="SMART" id="SM00849">
    <property type="entry name" value="Lactamase_B"/>
    <property type="match status" value="1"/>
</dbReference>
<evidence type="ECO:0000256" key="1">
    <source>
        <dbReference type="ARBA" id="ARBA00001947"/>
    </source>
</evidence>
<evidence type="ECO:0000256" key="5">
    <source>
        <dbReference type="ARBA" id="ARBA00034221"/>
    </source>
</evidence>
<protein>
    <submittedName>
        <fullName evidence="9">MBL fold metallo-hydrolase</fullName>
    </submittedName>
</protein>
<dbReference type="RefSeq" id="WP_161746028.1">
    <property type="nucleotide sequence ID" value="NZ_JAAAMV010000024.1"/>
</dbReference>
<dbReference type="PANTHER" id="PTHR46233">
    <property type="entry name" value="HYDROXYACYLGLUTATHIONE HYDROLASE GLOC"/>
    <property type="match status" value="1"/>
</dbReference>
<accession>A0ABW9XWC7</accession>
<comment type="cofactor">
    <cofactor evidence="1">
        <name>Zn(2+)</name>
        <dbReference type="ChEBI" id="CHEBI:29105"/>
    </cofactor>
</comment>
<dbReference type="Gene3D" id="3.60.15.10">
    <property type="entry name" value="Ribonuclease Z/Hydroxyacylglutathione hydrolase-like"/>
    <property type="match status" value="1"/>
</dbReference>
<dbReference type="InterPro" id="IPR036866">
    <property type="entry name" value="RibonucZ/Hydroxyglut_hydro"/>
</dbReference>
<evidence type="ECO:0000259" key="8">
    <source>
        <dbReference type="SMART" id="SM00849"/>
    </source>
</evidence>
<keyword evidence="4" id="KW-0862">Zinc</keyword>
<dbReference type="EMBL" id="JAAAMV010000024">
    <property type="protein sequence ID" value="NBD27024.1"/>
    <property type="molecule type" value="Genomic_DNA"/>
</dbReference>
<sequence length="224" mass="25676">MSLSYEVHTLKVASGDYINYCYVIIDKATRYAAIVDPAWELDKILDLLNELQVELKMILLTHSHDDHMNLALALVEQFIAQPYMSELEIDFYQFELPSLISFKDSERIQLGSTMIQCLITPGHTFGSACFLLSQDIFTGDTIFFEGCGGCSYKGGNPESMFDSIQRLKKLLSPNIRVYPGHSFGESPGRPMSLLLTHNIYFHLDRLDFVEFRMRKNQTNLYSFK</sequence>
<dbReference type="PANTHER" id="PTHR46233:SF3">
    <property type="entry name" value="HYDROXYACYLGLUTATHIONE HYDROLASE GLOC"/>
    <property type="match status" value="1"/>
</dbReference>
<feature type="domain" description="Metallo-beta-lactamase" evidence="8">
    <location>
        <begin position="18"/>
        <end position="181"/>
    </location>
</feature>